<keyword evidence="11" id="KW-1185">Reference proteome</keyword>
<protein>
    <recommendedName>
        <fullName evidence="2">diguanylate cyclase</fullName>
        <ecNumber evidence="2">2.7.7.65</ecNumber>
    </recommendedName>
</protein>
<evidence type="ECO:0000256" key="3">
    <source>
        <dbReference type="ARBA" id="ARBA00022475"/>
    </source>
</evidence>
<evidence type="ECO:0000256" key="1">
    <source>
        <dbReference type="ARBA" id="ARBA00004651"/>
    </source>
</evidence>
<dbReference type="SUPFAM" id="SSF103190">
    <property type="entry name" value="Sensory domain-like"/>
    <property type="match status" value="1"/>
</dbReference>
<feature type="domain" description="GGDEF" evidence="9">
    <location>
        <begin position="460"/>
        <end position="587"/>
    </location>
</feature>
<name>A0ABS5HD14_9GAMM</name>
<evidence type="ECO:0000313" key="10">
    <source>
        <dbReference type="EMBL" id="MBR7889535.1"/>
    </source>
</evidence>
<evidence type="ECO:0000256" key="7">
    <source>
        <dbReference type="ARBA" id="ARBA00034247"/>
    </source>
</evidence>
<evidence type="ECO:0000313" key="11">
    <source>
        <dbReference type="Proteomes" id="UP000679722"/>
    </source>
</evidence>
<comment type="caution">
    <text evidence="10">The sequence shown here is derived from an EMBL/GenBank/DDBJ whole genome shotgun (WGS) entry which is preliminary data.</text>
</comment>
<dbReference type="PANTHER" id="PTHR45138">
    <property type="entry name" value="REGULATORY COMPONENTS OF SENSORY TRANSDUCTION SYSTEM"/>
    <property type="match status" value="1"/>
</dbReference>
<evidence type="ECO:0000259" key="9">
    <source>
        <dbReference type="PROSITE" id="PS50887"/>
    </source>
</evidence>
<comment type="subcellular location">
    <subcellularLocation>
        <location evidence="1">Cell membrane</location>
        <topology evidence="1">Multi-pass membrane protein</topology>
    </subcellularLocation>
</comment>
<dbReference type="InterPro" id="IPR029787">
    <property type="entry name" value="Nucleotide_cyclase"/>
</dbReference>
<keyword evidence="10" id="KW-0548">Nucleotidyltransferase</keyword>
<dbReference type="EMBL" id="JAGSSV010000014">
    <property type="protein sequence ID" value="MBR7889535.1"/>
    <property type="molecule type" value="Genomic_DNA"/>
</dbReference>
<dbReference type="InterPro" id="IPR043128">
    <property type="entry name" value="Rev_trsase/Diguanyl_cyclase"/>
</dbReference>
<keyword evidence="3" id="KW-1003">Cell membrane</keyword>
<gene>
    <name evidence="10" type="ORF">J9B83_11340</name>
</gene>
<dbReference type="Pfam" id="PF02743">
    <property type="entry name" value="dCache_1"/>
    <property type="match status" value="1"/>
</dbReference>
<feature type="transmembrane region" description="Helical" evidence="8">
    <location>
        <begin position="334"/>
        <end position="355"/>
    </location>
</feature>
<organism evidence="10 11">
    <name type="scientific">Marinomonas vulgaris</name>
    <dbReference type="NCBI Taxonomy" id="2823372"/>
    <lineage>
        <taxon>Bacteria</taxon>
        <taxon>Pseudomonadati</taxon>
        <taxon>Pseudomonadota</taxon>
        <taxon>Gammaproteobacteria</taxon>
        <taxon>Oceanospirillales</taxon>
        <taxon>Oceanospirillaceae</taxon>
        <taxon>Marinomonas</taxon>
    </lineage>
</organism>
<dbReference type="PROSITE" id="PS50887">
    <property type="entry name" value="GGDEF"/>
    <property type="match status" value="1"/>
</dbReference>
<keyword evidence="6 8" id="KW-0472">Membrane</keyword>
<dbReference type="NCBIfam" id="TIGR00254">
    <property type="entry name" value="GGDEF"/>
    <property type="match status" value="1"/>
</dbReference>
<reference evidence="11" key="2">
    <citation type="submission" date="2023-07" db="EMBL/GenBank/DDBJ databases">
        <title>Marinomonas vulgaris A79, complete genome.</title>
        <authorList>
            <person name="Ying J.-J."/>
        </authorList>
    </citation>
    <scope>NUCLEOTIDE SEQUENCE [LARGE SCALE GENOMIC DNA]</scope>
    <source>
        <strain evidence="11">A79</strain>
    </source>
</reference>
<dbReference type="SMART" id="SM00267">
    <property type="entry name" value="GGDEF"/>
    <property type="match status" value="1"/>
</dbReference>
<accession>A0ABS5HD14</accession>
<reference evidence="10 11" key="1">
    <citation type="submission" date="2021-04" db="EMBL/GenBank/DDBJ databases">
        <authorList>
            <person name="Sun C."/>
        </authorList>
    </citation>
    <scope>NUCLEOTIDE SEQUENCE [LARGE SCALE GENOMIC DNA]</scope>
    <source>
        <strain evidence="10 11">A79</strain>
    </source>
</reference>
<sequence length="587" mass="65387">MKAVPLRWLIVTPFVVLALLAGAAMYFFSTITMSNIATTVGTQYIKEVEGRIYDRVNNFLEPLNTIININQARFSQQPEVLNDLTPLAVRFYEQARLYPQMTFISVATADGRYLASSQDPINRGKHNMAANYANEPLTMEGFYYDPLRGLGEKITTDPTFGYDPRIRPFYTDALTEKDTAWSTITPYYGYPTLGVGLSVPIYDQNGEVLAVTATSMALVELDNFLKSLELIDDAYVFIAEEDGALIATSQTEALFEKTPTATTRARLEYSDNEVLRSASQDLTTSTQELTVNDDDYLYYIHPIALPHNKTWLIGILIPAAHHESLLAAYTKSTISVTLVLFLCIGFIGSLIAHYIGKPIQQLNRAANHEKLSSIQNLPQPLSSISEINSLSQGLISMADTLSDILHHLEQKVMDRTEHLQDENDTLLETTLTDELTGLLNRRGLNAALNSAIDDYHNKAQDFVFVICDIDHFKAINDEYGHTTGDEALAAVSHCLKSTRFGADIVARYGGDEFVLVFVNVDANDVIEKIQRVRQECERAATMALPVTMSFGLVKASSIDTVTMESIIQHADIKLYQSKNSGRNTITW</sequence>
<dbReference type="InterPro" id="IPR050469">
    <property type="entry name" value="Diguanylate_Cyclase"/>
</dbReference>
<comment type="catalytic activity">
    <reaction evidence="7">
        <text>2 GTP = 3',3'-c-di-GMP + 2 diphosphate</text>
        <dbReference type="Rhea" id="RHEA:24898"/>
        <dbReference type="ChEBI" id="CHEBI:33019"/>
        <dbReference type="ChEBI" id="CHEBI:37565"/>
        <dbReference type="ChEBI" id="CHEBI:58805"/>
        <dbReference type="EC" id="2.7.7.65"/>
    </reaction>
</comment>
<evidence type="ECO:0000256" key="5">
    <source>
        <dbReference type="ARBA" id="ARBA00022989"/>
    </source>
</evidence>
<dbReference type="GO" id="GO:0052621">
    <property type="term" value="F:diguanylate cyclase activity"/>
    <property type="evidence" value="ECO:0007669"/>
    <property type="project" value="UniProtKB-EC"/>
</dbReference>
<dbReference type="EC" id="2.7.7.65" evidence="2"/>
<evidence type="ECO:0000256" key="2">
    <source>
        <dbReference type="ARBA" id="ARBA00012528"/>
    </source>
</evidence>
<dbReference type="SUPFAM" id="SSF55073">
    <property type="entry name" value="Nucleotide cyclase"/>
    <property type="match status" value="1"/>
</dbReference>
<feature type="transmembrane region" description="Helical" evidence="8">
    <location>
        <begin position="6"/>
        <end position="28"/>
    </location>
</feature>
<evidence type="ECO:0000256" key="8">
    <source>
        <dbReference type="SAM" id="Phobius"/>
    </source>
</evidence>
<dbReference type="PANTHER" id="PTHR45138:SF9">
    <property type="entry name" value="DIGUANYLATE CYCLASE DGCM-RELATED"/>
    <property type="match status" value="1"/>
</dbReference>
<evidence type="ECO:0000256" key="4">
    <source>
        <dbReference type="ARBA" id="ARBA00022692"/>
    </source>
</evidence>
<dbReference type="InterPro" id="IPR000160">
    <property type="entry name" value="GGDEF_dom"/>
</dbReference>
<dbReference type="CDD" id="cd01949">
    <property type="entry name" value="GGDEF"/>
    <property type="match status" value="1"/>
</dbReference>
<dbReference type="Gene3D" id="3.30.450.20">
    <property type="entry name" value="PAS domain"/>
    <property type="match status" value="2"/>
</dbReference>
<keyword evidence="10" id="KW-0808">Transferase</keyword>
<proteinExistence type="predicted"/>
<dbReference type="RefSeq" id="WP_211536860.1">
    <property type="nucleotide sequence ID" value="NZ_JAGSSV010000014.1"/>
</dbReference>
<keyword evidence="5 8" id="KW-1133">Transmembrane helix</keyword>
<dbReference type="InterPro" id="IPR033479">
    <property type="entry name" value="dCache_1"/>
</dbReference>
<evidence type="ECO:0000256" key="6">
    <source>
        <dbReference type="ARBA" id="ARBA00023136"/>
    </source>
</evidence>
<dbReference type="Pfam" id="PF00990">
    <property type="entry name" value="GGDEF"/>
    <property type="match status" value="1"/>
</dbReference>
<dbReference type="Proteomes" id="UP000679722">
    <property type="component" value="Unassembled WGS sequence"/>
</dbReference>
<dbReference type="Gene3D" id="6.10.340.10">
    <property type="match status" value="1"/>
</dbReference>
<dbReference type="Gene3D" id="3.30.70.270">
    <property type="match status" value="1"/>
</dbReference>
<dbReference type="InterPro" id="IPR029151">
    <property type="entry name" value="Sensor-like_sf"/>
</dbReference>
<keyword evidence="4 8" id="KW-0812">Transmembrane</keyword>